<name>A0A1I6DTL2_9FIRM</name>
<dbReference type="PANTHER" id="PTHR33238">
    <property type="entry name" value="IRON (METAL) DEPENDENT REPRESSOR, DTXR FAMILY"/>
    <property type="match status" value="1"/>
</dbReference>
<evidence type="ECO:0000259" key="12">
    <source>
        <dbReference type="PROSITE" id="PS50944"/>
    </source>
</evidence>
<dbReference type="EMBL" id="FOYM01000017">
    <property type="protein sequence ID" value="SFR08681.1"/>
    <property type="molecule type" value="Genomic_DNA"/>
</dbReference>
<dbReference type="GO" id="GO:0003677">
    <property type="term" value="F:DNA binding"/>
    <property type="evidence" value="ECO:0007669"/>
    <property type="project" value="UniProtKB-KW"/>
</dbReference>
<keyword evidence="9" id="KW-0804">Transcription</keyword>
<evidence type="ECO:0000256" key="4">
    <source>
        <dbReference type="ARBA" id="ARBA00022490"/>
    </source>
</evidence>
<keyword evidence="6" id="KW-0805">Transcription regulation</keyword>
<dbReference type="GO" id="GO:0003700">
    <property type="term" value="F:DNA-binding transcription factor activity"/>
    <property type="evidence" value="ECO:0007669"/>
    <property type="project" value="InterPro"/>
</dbReference>
<keyword evidence="10" id="KW-0464">Manganese</keyword>
<dbReference type="PROSITE" id="PS50944">
    <property type="entry name" value="HTH_DTXR"/>
    <property type="match status" value="1"/>
</dbReference>
<dbReference type="InterPro" id="IPR036388">
    <property type="entry name" value="WH-like_DNA-bd_sf"/>
</dbReference>
<feature type="domain" description="HTH dtxR-type" evidence="12">
    <location>
        <begin position="2"/>
        <end position="63"/>
    </location>
</feature>
<dbReference type="STRING" id="39060.SAMN05660706_11733"/>
<dbReference type="Pfam" id="PF01325">
    <property type="entry name" value="Fe_dep_repress"/>
    <property type="match status" value="1"/>
</dbReference>
<comment type="similarity">
    <text evidence="2">Belongs to the DtxR/MntR family.</text>
</comment>
<proteinExistence type="inferred from homology"/>
<evidence type="ECO:0000256" key="10">
    <source>
        <dbReference type="ARBA" id="ARBA00023211"/>
    </source>
</evidence>
<gene>
    <name evidence="13" type="ORF">SAMN05660706_11733</name>
</gene>
<comment type="subunit">
    <text evidence="3">Homodimer.</text>
</comment>
<keyword evidence="8" id="KW-0010">Activator</keyword>
<dbReference type="InterPro" id="IPR001367">
    <property type="entry name" value="Fe_dep_repressor"/>
</dbReference>
<dbReference type="AlphaFoldDB" id="A0A1I6DTL2"/>
<dbReference type="Gene3D" id="1.10.10.10">
    <property type="entry name" value="Winged helix-like DNA-binding domain superfamily/Winged helix DNA-binding domain"/>
    <property type="match status" value="1"/>
</dbReference>
<dbReference type="OrthoDB" id="9791355at2"/>
<dbReference type="Pfam" id="PF02742">
    <property type="entry name" value="Fe_dep_repr_C"/>
    <property type="match status" value="1"/>
</dbReference>
<dbReference type="InterPro" id="IPR022689">
    <property type="entry name" value="Iron_dep_repressor"/>
</dbReference>
<evidence type="ECO:0000313" key="13">
    <source>
        <dbReference type="EMBL" id="SFR08681.1"/>
    </source>
</evidence>
<dbReference type="SUPFAM" id="SSF46785">
    <property type="entry name" value="Winged helix' DNA-binding domain"/>
    <property type="match status" value="1"/>
</dbReference>
<evidence type="ECO:0000256" key="6">
    <source>
        <dbReference type="ARBA" id="ARBA00023015"/>
    </source>
</evidence>
<reference evidence="14" key="1">
    <citation type="submission" date="2016-10" db="EMBL/GenBank/DDBJ databases">
        <authorList>
            <person name="Varghese N."/>
            <person name="Submissions S."/>
        </authorList>
    </citation>
    <scope>NUCLEOTIDE SEQUENCE [LARGE SCALE GENOMIC DNA]</scope>
    <source>
        <strain evidence="14">DSM 3669</strain>
    </source>
</reference>
<keyword evidence="5" id="KW-0678">Repressor</keyword>
<keyword evidence="7" id="KW-0238">DNA-binding</keyword>
<dbReference type="GO" id="GO:0046914">
    <property type="term" value="F:transition metal ion binding"/>
    <property type="evidence" value="ECO:0007669"/>
    <property type="project" value="InterPro"/>
</dbReference>
<dbReference type="InterPro" id="IPR022687">
    <property type="entry name" value="HTH_DTXR"/>
</dbReference>
<protein>
    <recommendedName>
        <fullName evidence="11">Manganese transport regulator</fullName>
    </recommendedName>
</protein>
<dbReference type="GO" id="GO:0005737">
    <property type="term" value="C:cytoplasm"/>
    <property type="evidence" value="ECO:0007669"/>
    <property type="project" value="UniProtKB-SubCell"/>
</dbReference>
<evidence type="ECO:0000256" key="1">
    <source>
        <dbReference type="ARBA" id="ARBA00004496"/>
    </source>
</evidence>
<evidence type="ECO:0000256" key="7">
    <source>
        <dbReference type="ARBA" id="ARBA00023125"/>
    </source>
</evidence>
<dbReference type="InterPro" id="IPR036390">
    <property type="entry name" value="WH_DNA-bd_sf"/>
</dbReference>
<dbReference type="SMART" id="SM00529">
    <property type="entry name" value="HTH_DTXR"/>
    <property type="match status" value="1"/>
</dbReference>
<sequence length="149" mass="17339">MLSPSLEDYLEEIYRFSLHNDVVRVSDIAACLDVTMPSVNSAIRKLSNENYLIYKRYKELVLTNKGRRVGKFLVERNSILQKFLQVINSACDVKAEAEAMEHYLSLPTIRSIESLLDFMESNRDCYKKFLEHCRHRQEKGLGLVNGYKD</sequence>
<comment type="subcellular location">
    <subcellularLocation>
        <location evidence="1">Cytoplasm</location>
    </subcellularLocation>
</comment>
<keyword evidence="4" id="KW-0963">Cytoplasm</keyword>
<evidence type="ECO:0000256" key="9">
    <source>
        <dbReference type="ARBA" id="ARBA00023163"/>
    </source>
</evidence>
<evidence type="ECO:0000256" key="8">
    <source>
        <dbReference type="ARBA" id="ARBA00023159"/>
    </source>
</evidence>
<keyword evidence="14" id="KW-1185">Reference proteome</keyword>
<dbReference type="PANTHER" id="PTHR33238:SF11">
    <property type="entry name" value="TRANSCRIPTIONAL REGULATOR MNTR"/>
    <property type="match status" value="1"/>
</dbReference>
<evidence type="ECO:0000256" key="2">
    <source>
        <dbReference type="ARBA" id="ARBA00007871"/>
    </source>
</evidence>
<dbReference type="Proteomes" id="UP000199584">
    <property type="component" value="Unassembled WGS sequence"/>
</dbReference>
<dbReference type="InterPro" id="IPR036421">
    <property type="entry name" value="Fe_dep_repressor_sf"/>
</dbReference>
<evidence type="ECO:0000256" key="11">
    <source>
        <dbReference type="ARBA" id="ARBA00032593"/>
    </source>
</evidence>
<organism evidence="13 14">
    <name type="scientific">Desulfoscipio geothermicus DSM 3669</name>
    <dbReference type="NCBI Taxonomy" id="1121426"/>
    <lineage>
        <taxon>Bacteria</taxon>
        <taxon>Bacillati</taxon>
        <taxon>Bacillota</taxon>
        <taxon>Clostridia</taxon>
        <taxon>Eubacteriales</taxon>
        <taxon>Desulfallaceae</taxon>
        <taxon>Desulfoscipio</taxon>
    </lineage>
</organism>
<evidence type="ECO:0000313" key="14">
    <source>
        <dbReference type="Proteomes" id="UP000199584"/>
    </source>
</evidence>
<dbReference type="Gene3D" id="1.10.60.10">
    <property type="entry name" value="Iron dependent repressor, metal binding and dimerisation domain"/>
    <property type="match status" value="1"/>
</dbReference>
<evidence type="ECO:0000256" key="3">
    <source>
        <dbReference type="ARBA" id="ARBA00011738"/>
    </source>
</evidence>
<dbReference type="SUPFAM" id="SSF47979">
    <property type="entry name" value="Iron-dependent repressor protein, dimerization domain"/>
    <property type="match status" value="1"/>
</dbReference>
<dbReference type="RefSeq" id="WP_092484036.1">
    <property type="nucleotide sequence ID" value="NZ_FOYM01000017.1"/>
</dbReference>
<evidence type="ECO:0000256" key="5">
    <source>
        <dbReference type="ARBA" id="ARBA00022491"/>
    </source>
</evidence>
<accession>A0A1I6DTL2</accession>
<dbReference type="GO" id="GO:0046983">
    <property type="term" value="F:protein dimerization activity"/>
    <property type="evidence" value="ECO:0007669"/>
    <property type="project" value="InterPro"/>
</dbReference>
<dbReference type="InterPro" id="IPR050536">
    <property type="entry name" value="DtxR_MntR_Metal-Reg"/>
</dbReference>